<protein>
    <submittedName>
        <fullName evidence="1">Uncharacterized protein</fullName>
    </submittedName>
</protein>
<evidence type="ECO:0000313" key="1">
    <source>
        <dbReference type="EMBL" id="ART50474.1"/>
    </source>
</evidence>
<dbReference type="Proteomes" id="UP000194432">
    <property type="component" value="Chromosome 1"/>
</dbReference>
<name>A0A240TZ73_9BURK</name>
<dbReference type="EMBL" id="CP021361">
    <property type="protein sequence ID" value="ART50474.1"/>
    <property type="molecule type" value="Genomic_DNA"/>
</dbReference>
<proteinExistence type="predicted"/>
<dbReference type="KEGG" id="acin:CBP34_00685"/>
<gene>
    <name evidence="1" type="ORF">CBP34_00685</name>
</gene>
<accession>A0A240TZ73</accession>
<organism evidence="1 2">
    <name type="scientific">Acidovorax carolinensis</name>
    <dbReference type="NCBI Taxonomy" id="553814"/>
    <lineage>
        <taxon>Bacteria</taxon>
        <taxon>Pseudomonadati</taxon>
        <taxon>Pseudomonadota</taxon>
        <taxon>Betaproteobacteria</taxon>
        <taxon>Burkholderiales</taxon>
        <taxon>Comamonadaceae</taxon>
        <taxon>Acidovorax</taxon>
    </lineage>
</organism>
<evidence type="ECO:0000313" key="2">
    <source>
        <dbReference type="Proteomes" id="UP000194432"/>
    </source>
</evidence>
<reference evidence="1 2" key="1">
    <citation type="submission" date="2017-05" db="EMBL/GenBank/DDBJ databases">
        <title>Polyphasic characterization of four soil-derived phenanthrene-degrading Acidovorax strains and proposal of Acidovorax phenanthrenivorans sp. nov.</title>
        <authorList>
            <person name="Singleton D.R."/>
            <person name="Lee J."/>
            <person name="Dickey A.N."/>
            <person name="Stroud A."/>
            <person name="Scholl E.H."/>
            <person name="Wright F.A."/>
            <person name="Aitken M.D."/>
        </authorList>
    </citation>
    <scope>NUCLEOTIDE SEQUENCE [LARGE SCALE GENOMIC DNA]</scope>
    <source>
        <strain evidence="1">NA3</strain>
    </source>
</reference>
<keyword evidence="2" id="KW-1185">Reference proteome</keyword>
<sequence length="63" mass="6351">MGPSAWRLDNTPLSGCAASPRSRFAALRGQGTQPSLRGGPCSAALASGRAGFMQCGPCSAIKN</sequence>
<dbReference type="AlphaFoldDB" id="A0A240TZ73"/>